<dbReference type="InterPro" id="IPR036895">
    <property type="entry name" value="Uracil-DNA_glycosylase-like_sf"/>
</dbReference>
<dbReference type="EMBL" id="LVJZ01000003">
    <property type="protein sequence ID" value="ODB96819.1"/>
    <property type="molecule type" value="Genomic_DNA"/>
</dbReference>
<evidence type="ECO:0000256" key="4">
    <source>
        <dbReference type="ARBA" id="ARBA00019403"/>
    </source>
</evidence>
<keyword evidence="6" id="KW-0479">Metal-binding</keyword>
<evidence type="ECO:0000256" key="9">
    <source>
        <dbReference type="ARBA" id="ARBA00023004"/>
    </source>
</evidence>
<dbReference type="GO" id="GO:0006281">
    <property type="term" value="P:DNA repair"/>
    <property type="evidence" value="ECO:0007669"/>
    <property type="project" value="UniProtKB-KW"/>
</dbReference>
<gene>
    <name evidence="13" type="ORF">A3196_08645</name>
</gene>
<dbReference type="SMART" id="SM00986">
    <property type="entry name" value="UDG"/>
    <property type="match status" value="1"/>
</dbReference>
<protein>
    <recommendedName>
        <fullName evidence="4">Type-4 uracil-DNA glycosylase</fullName>
        <ecNumber evidence="3">3.2.2.27</ecNumber>
    </recommendedName>
</protein>
<name>A0A1E2UQ39_9GAMM</name>
<dbReference type="InterPro" id="IPR005273">
    <property type="entry name" value="Ura-DNA_glyco_family4"/>
</dbReference>
<keyword evidence="10" id="KW-0411">Iron-sulfur</keyword>
<dbReference type="Pfam" id="PF03167">
    <property type="entry name" value="UDG"/>
    <property type="match status" value="1"/>
</dbReference>
<dbReference type="SMART" id="SM00987">
    <property type="entry name" value="UreE_C"/>
    <property type="match status" value="1"/>
</dbReference>
<evidence type="ECO:0000256" key="2">
    <source>
        <dbReference type="ARBA" id="ARBA00006521"/>
    </source>
</evidence>
<evidence type="ECO:0000256" key="6">
    <source>
        <dbReference type="ARBA" id="ARBA00022723"/>
    </source>
</evidence>
<dbReference type="STRING" id="1818881.A3196_08645"/>
<evidence type="ECO:0000313" key="13">
    <source>
        <dbReference type="EMBL" id="ODB96819.1"/>
    </source>
</evidence>
<dbReference type="Gene3D" id="3.40.470.10">
    <property type="entry name" value="Uracil-DNA glycosylase-like domain"/>
    <property type="match status" value="1"/>
</dbReference>
<dbReference type="GO" id="GO:0004844">
    <property type="term" value="F:uracil DNA N-glycosylase activity"/>
    <property type="evidence" value="ECO:0007669"/>
    <property type="project" value="UniProtKB-EC"/>
</dbReference>
<comment type="similarity">
    <text evidence="2">Belongs to the uracil-DNA glycosylase (UDG) superfamily. Type 4 (UDGa) family.</text>
</comment>
<keyword evidence="9" id="KW-0408">Iron</keyword>
<evidence type="ECO:0000259" key="12">
    <source>
        <dbReference type="SMART" id="SM00986"/>
    </source>
</evidence>
<comment type="caution">
    <text evidence="13">The sequence shown here is derived from an EMBL/GenBank/DDBJ whole genome shotgun (WGS) entry which is preliminary data.</text>
</comment>
<dbReference type="Proteomes" id="UP000094849">
    <property type="component" value="Unassembled WGS sequence"/>
</dbReference>
<dbReference type="InterPro" id="IPR005122">
    <property type="entry name" value="Uracil-DNA_glycosylase-like"/>
</dbReference>
<dbReference type="RefSeq" id="WP_069004554.1">
    <property type="nucleotide sequence ID" value="NZ_LVJW01000003.1"/>
</dbReference>
<dbReference type="NCBIfam" id="TIGR00758">
    <property type="entry name" value="UDG_fam4"/>
    <property type="match status" value="1"/>
</dbReference>
<evidence type="ECO:0000256" key="11">
    <source>
        <dbReference type="ARBA" id="ARBA00023204"/>
    </source>
</evidence>
<feature type="domain" description="Uracil-DNA glycosylase-like" evidence="12">
    <location>
        <begin position="92"/>
        <end position="240"/>
    </location>
</feature>
<keyword evidence="5" id="KW-0004">4Fe-4S</keyword>
<dbReference type="InterPro" id="IPR051536">
    <property type="entry name" value="UDG_Type-4/5"/>
</dbReference>
<keyword evidence="8" id="KW-0378">Hydrolase</keyword>
<sequence>MDELRRQNYLRMMGVTQWRLRQTDSHEAIQQPVVEAEAEVGLAEQPAVASDPIGSSDRAPTAVDLSDWLTLREQVKTCRQCGLRAGCSQTVFGVGNQQADMLVIGEAPGADEDRQGEPFVGRAGQLLNAMLLAMGFKREAVFIANIVKCRPPDNRDPAAEEALACQDYLLRQIALIQPKLILSVGRISAQNLLKTDIAVGKLRGRVHAFGETNIPLVVTYHPAYLLRSPEQKSKAWQDLQLALSVLAPVNKAQGQS</sequence>
<evidence type="ECO:0000313" key="14">
    <source>
        <dbReference type="Proteomes" id="UP000094849"/>
    </source>
</evidence>
<evidence type="ECO:0000256" key="3">
    <source>
        <dbReference type="ARBA" id="ARBA00012030"/>
    </source>
</evidence>
<evidence type="ECO:0000256" key="10">
    <source>
        <dbReference type="ARBA" id="ARBA00023014"/>
    </source>
</evidence>
<evidence type="ECO:0000256" key="8">
    <source>
        <dbReference type="ARBA" id="ARBA00022801"/>
    </source>
</evidence>
<dbReference type="AlphaFoldDB" id="A0A1E2UQ39"/>
<dbReference type="SUPFAM" id="SSF52141">
    <property type="entry name" value="Uracil-DNA glycosylase-like"/>
    <property type="match status" value="1"/>
</dbReference>
<dbReference type="GO" id="GO:0046872">
    <property type="term" value="F:metal ion binding"/>
    <property type="evidence" value="ECO:0007669"/>
    <property type="project" value="UniProtKB-KW"/>
</dbReference>
<keyword evidence="11" id="KW-0234">DNA repair</keyword>
<dbReference type="PANTHER" id="PTHR33693:SF1">
    <property type="entry name" value="TYPE-4 URACIL-DNA GLYCOSYLASE"/>
    <property type="match status" value="1"/>
</dbReference>
<organism evidence="13 14">
    <name type="scientific">Candidatus Thiodiazotropha endoloripes</name>
    <dbReference type="NCBI Taxonomy" id="1818881"/>
    <lineage>
        <taxon>Bacteria</taxon>
        <taxon>Pseudomonadati</taxon>
        <taxon>Pseudomonadota</taxon>
        <taxon>Gammaproteobacteria</taxon>
        <taxon>Chromatiales</taxon>
        <taxon>Sedimenticolaceae</taxon>
        <taxon>Candidatus Thiodiazotropha</taxon>
    </lineage>
</organism>
<accession>A0A1E2UQ39</accession>
<evidence type="ECO:0000256" key="7">
    <source>
        <dbReference type="ARBA" id="ARBA00022763"/>
    </source>
</evidence>
<dbReference type="PANTHER" id="PTHR33693">
    <property type="entry name" value="TYPE-5 URACIL-DNA GLYCOSYLASE"/>
    <property type="match status" value="1"/>
</dbReference>
<reference evidence="13 14" key="1">
    <citation type="submission" date="2016-03" db="EMBL/GenBank/DDBJ databases">
        <title>Chemosynthetic sulphur-oxidizing symbionts of marine invertebrate animals are capable of nitrogen fixation.</title>
        <authorList>
            <person name="Petersen J.M."/>
            <person name="Kemper A."/>
            <person name="Gruber-Vodicka H."/>
            <person name="Cardini U."/>
            <person name="Geest Mvander."/>
            <person name="Kleiner M."/>
            <person name="Bulgheresi S."/>
            <person name="Fussmann M."/>
            <person name="Herbold C."/>
            <person name="Seah B.K.B."/>
            <person name="Antony C.Paul."/>
            <person name="Liu D."/>
            <person name="Belitz A."/>
            <person name="Weber M."/>
        </authorList>
    </citation>
    <scope>NUCLEOTIDE SEQUENCE [LARGE SCALE GENOMIC DNA]</scope>
    <source>
        <strain evidence="13">G_D</strain>
    </source>
</reference>
<keyword evidence="7" id="KW-0227">DNA damage</keyword>
<evidence type="ECO:0000256" key="5">
    <source>
        <dbReference type="ARBA" id="ARBA00022485"/>
    </source>
</evidence>
<evidence type="ECO:0000256" key="1">
    <source>
        <dbReference type="ARBA" id="ARBA00001400"/>
    </source>
</evidence>
<comment type="catalytic activity">
    <reaction evidence="1">
        <text>Hydrolyzes single-stranded DNA or mismatched double-stranded DNA and polynucleotides, releasing free uracil.</text>
        <dbReference type="EC" id="3.2.2.27"/>
    </reaction>
</comment>
<proteinExistence type="inferred from homology"/>
<dbReference type="OrthoDB" id="5290748at2"/>
<keyword evidence="14" id="KW-1185">Reference proteome</keyword>
<dbReference type="CDD" id="cd10030">
    <property type="entry name" value="UDG-F4_TTUDGA_SPO1dp_like"/>
    <property type="match status" value="1"/>
</dbReference>
<dbReference type="EC" id="3.2.2.27" evidence="3"/>
<dbReference type="GO" id="GO:0051539">
    <property type="term" value="F:4 iron, 4 sulfur cluster binding"/>
    <property type="evidence" value="ECO:0007669"/>
    <property type="project" value="UniProtKB-KW"/>
</dbReference>